<name>A0A4P9K515_9GAMM</name>
<evidence type="ECO:0000313" key="1">
    <source>
        <dbReference type="EMBL" id="QCU89520.1"/>
    </source>
</evidence>
<sequence length="247" mass="27468">MQADSQQTTNKDDLGLIETSFCQALELAFAQAFAVDGDNACGFAKLNGKAIELHIPPFKQAFFMLVNCKGANDANCQLAFQQTLNGNADLIVFAPLHQWLNLALSSLSGETQGFDGKLHHDMVDNAEHLALLTQFNQAMNNVEIDLEEWLSQYSGDLVAFKVGNFLRSGFQSAKEIAQNSRTQIKDTIKEYLLFEINALPAKHQVGDFFQQIKQTEDAVNGIEQRILKLQQHLHTQTNHSPSTRSEG</sequence>
<dbReference type="OrthoDB" id="9796077at2"/>
<accession>A0A4P9K515</accession>
<dbReference type="EMBL" id="CP040602">
    <property type="protein sequence ID" value="QCU89520.1"/>
    <property type="molecule type" value="Genomic_DNA"/>
</dbReference>
<organism evidence="1 2">
    <name type="scientific">Thiomicrorhabdus sediminis</name>
    <dbReference type="NCBI Taxonomy" id="2580412"/>
    <lineage>
        <taxon>Bacteria</taxon>
        <taxon>Pseudomonadati</taxon>
        <taxon>Pseudomonadota</taxon>
        <taxon>Gammaproteobacteria</taxon>
        <taxon>Thiotrichales</taxon>
        <taxon>Piscirickettsiaceae</taxon>
        <taxon>Thiomicrorhabdus</taxon>
    </lineage>
</organism>
<dbReference type="RefSeq" id="WP_138563958.1">
    <property type="nucleotide sequence ID" value="NZ_CP040602.1"/>
</dbReference>
<dbReference type="KEGG" id="thig:FE785_02150"/>
<dbReference type="PANTHER" id="PTHR38693">
    <property type="entry name" value="UBIQUINONE BIOSYNTHESIS PROTEIN UBIJ"/>
    <property type="match status" value="1"/>
</dbReference>
<dbReference type="PANTHER" id="PTHR38693:SF1">
    <property type="entry name" value="UBIQUINONE BIOSYNTHESIS ACCESSORY FACTOR UBIJ"/>
    <property type="match status" value="1"/>
</dbReference>
<reference evidence="1 2" key="1">
    <citation type="submission" date="2019-05" db="EMBL/GenBank/DDBJ databases">
        <title>Thiomicrorhabdus sediminis sp. nov, a novel sulfur-oxidizing bacterium isolated from coastal sediment.</title>
        <authorList>
            <person name="Liu X."/>
        </authorList>
    </citation>
    <scope>NUCLEOTIDE SEQUENCE [LARGE SCALE GENOMIC DNA]</scope>
    <source>
        <strain evidence="1 2">G1</strain>
    </source>
</reference>
<evidence type="ECO:0008006" key="3">
    <source>
        <dbReference type="Google" id="ProtNLM"/>
    </source>
</evidence>
<dbReference type="AlphaFoldDB" id="A0A4P9K515"/>
<proteinExistence type="predicted"/>
<dbReference type="InterPro" id="IPR038989">
    <property type="entry name" value="UbiJ"/>
</dbReference>
<evidence type="ECO:0000313" key="2">
    <source>
        <dbReference type="Proteomes" id="UP000304864"/>
    </source>
</evidence>
<keyword evidence="2" id="KW-1185">Reference proteome</keyword>
<dbReference type="GO" id="GO:0006744">
    <property type="term" value="P:ubiquinone biosynthetic process"/>
    <property type="evidence" value="ECO:0007669"/>
    <property type="project" value="InterPro"/>
</dbReference>
<protein>
    <recommendedName>
        <fullName evidence="3">Ubiquinone biosynthesis accessory factor UbiJ</fullName>
    </recommendedName>
</protein>
<dbReference type="Proteomes" id="UP000304864">
    <property type="component" value="Chromosome"/>
</dbReference>
<gene>
    <name evidence="1" type="ORF">FE785_02150</name>
</gene>